<evidence type="ECO:0000259" key="7">
    <source>
        <dbReference type="PROSITE" id="PS50850"/>
    </source>
</evidence>
<evidence type="ECO:0000256" key="5">
    <source>
        <dbReference type="ARBA" id="ARBA00023136"/>
    </source>
</evidence>
<feature type="transmembrane region" description="Helical" evidence="6">
    <location>
        <begin position="330"/>
        <end position="352"/>
    </location>
</feature>
<keyword evidence="2" id="KW-0813">Transport</keyword>
<evidence type="ECO:0000313" key="9">
    <source>
        <dbReference type="Proteomes" id="UP000231276"/>
    </source>
</evidence>
<proteinExistence type="predicted"/>
<dbReference type="PROSITE" id="PS50850">
    <property type="entry name" value="MFS"/>
    <property type="match status" value="1"/>
</dbReference>
<keyword evidence="3 6" id="KW-0812">Transmembrane</keyword>
<dbReference type="GO" id="GO:0022857">
    <property type="term" value="F:transmembrane transporter activity"/>
    <property type="evidence" value="ECO:0007669"/>
    <property type="project" value="InterPro"/>
</dbReference>
<comment type="caution">
    <text evidence="8">The sequence shown here is derived from an EMBL/GenBank/DDBJ whole genome shotgun (WGS) entry which is preliminary data.</text>
</comment>
<dbReference type="InterPro" id="IPR020846">
    <property type="entry name" value="MFS_dom"/>
</dbReference>
<feature type="transmembrane region" description="Helical" evidence="6">
    <location>
        <begin position="364"/>
        <end position="389"/>
    </location>
</feature>
<organism evidence="8 9">
    <name type="scientific">Candidatus Campbellbacteria bacterium CG22_combo_CG10-13_8_21_14_all_43_18</name>
    <dbReference type="NCBI Taxonomy" id="1974530"/>
    <lineage>
        <taxon>Bacteria</taxon>
        <taxon>Candidatus Campbelliibacteriota</taxon>
    </lineage>
</organism>
<reference evidence="8 9" key="1">
    <citation type="submission" date="2017-09" db="EMBL/GenBank/DDBJ databases">
        <title>Depth-based differentiation of microbial function through sediment-hosted aquifers and enrichment of novel symbionts in the deep terrestrial subsurface.</title>
        <authorList>
            <person name="Probst A.J."/>
            <person name="Ladd B."/>
            <person name="Jarett J.K."/>
            <person name="Geller-Mcgrath D.E."/>
            <person name="Sieber C.M."/>
            <person name="Emerson J.B."/>
            <person name="Anantharaman K."/>
            <person name="Thomas B.C."/>
            <person name="Malmstrom R."/>
            <person name="Stieglmeier M."/>
            <person name="Klingl A."/>
            <person name="Woyke T."/>
            <person name="Ryan C.M."/>
            <person name="Banfield J.F."/>
        </authorList>
    </citation>
    <scope>NUCLEOTIDE SEQUENCE [LARGE SCALE GENOMIC DNA]</scope>
    <source>
        <strain evidence="8">CG22_combo_CG10-13_8_21_14_all_43_18</strain>
    </source>
</reference>
<feature type="transmembrane region" description="Helical" evidence="6">
    <location>
        <begin position="395"/>
        <end position="414"/>
    </location>
</feature>
<feature type="transmembrane region" description="Helical" evidence="6">
    <location>
        <begin position="276"/>
        <end position="297"/>
    </location>
</feature>
<feature type="transmembrane region" description="Helical" evidence="6">
    <location>
        <begin position="240"/>
        <end position="264"/>
    </location>
</feature>
<dbReference type="InterPro" id="IPR024671">
    <property type="entry name" value="Atg22-like"/>
</dbReference>
<feature type="domain" description="Major facilitator superfamily (MFS) profile" evidence="7">
    <location>
        <begin position="16"/>
        <end position="419"/>
    </location>
</feature>
<evidence type="ECO:0000256" key="4">
    <source>
        <dbReference type="ARBA" id="ARBA00022989"/>
    </source>
</evidence>
<keyword evidence="5 6" id="KW-0472">Membrane</keyword>
<accession>A0A2H0DW83</accession>
<gene>
    <name evidence="8" type="ORF">COW82_02205</name>
</gene>
<protein>
    <recommendedName>
        <fullName evidence="7">Major facilitator superfamily (MFS) profile domain-containing protein</fullName>
    </recommendedName>
</protein>
<feature type="transmembrane region" description="Helical" evidence="6">
    <location>
        <begin position="143"/>
        <end position="164"/>
    </location>
</feature>
<sequence length="428" mass="47235">MIVLDGFFKDANKKEAISWAFYDFANSSYALLILSFVFPIYFKEVIAGVEKGDFYWGLLVSISILIGGLIAPIIGAIADYDSRKKIKFIIFALVSMTGTVFLFFSGSNKLLLVSLIFLISNVAFELAQTLYDSFLARVSTKETVGRISGMAWGLGYIGGVVAMLALKPLYENGYAGDFEFGYKLVFPLTALFFFLFSLPSFIFIKEKSENRKKESISALVKHGVKSVIGTIKNLKQHKNIAWFLVGFYFVNDALVTIFAFGPIYARTTFGMEFKEILTLLLIVQIVAFPAATIFGLLSDKKGSKKILLFTIAVWILIIALLSIATTKTMFYGIMLLAGLVIGSSQAIARSWLSKLVPDEKRFEFFGFNGFASKIAATTGPILFGAVSVATGNQRLAMAALIPFFIIAFIIFAGIKEEKVESLPRISNN</sequence>
<dbReference type="SUPFAM" id="SSF103473">
    <property type="entry name" value="MFS general substrate transporter"/>
    <property type="match status" value="1"/>
</dbReference>
<dbReference type="PANTHER" id="PTHR23519">
    <property type="entry name" value="AUTOPHAGY-RELATED PROTEIN 22"/>
    <property type="match status" value="1"/>
</dbReference>
<feature type="transmembrane region" description="Helical" evidence="6">
    <location>
        <begin position="54"/>
        <end position="74"/>
    </location>
</feature>
<dbReference type="GO" id="GO:0012505">
    <property type="term" value="C:endomembrane system"/>
    <property type="evidence" value="ECO:0007669"/>
    <property type="project" value="UniProtKB-SubCell"/>
</dbReference>
<name>A0A2H0DW83_9BACT</name>
<dbReference type="PANTHER" id="PTHR23519:SF1">
    <property type="entry name" value="AUTOPHAGY-RELATED PROTEIN 22"/>
    <property type="match status" value="1"/>
</dbReference>
<dbReference type="Pfam" id="PF11700">
    <property type="entry name" value="ATG22"/>
    <property type="match status" value="2"/>
</dbReference>
<dbReference type="AlphaFoldDB" id="A0A2H0DW83"/>
<feature type="transmembrane region" description="Helical" evidence="6">
    <location>
        <begin position="110"/>
        <end position="131"/>
    </location>
</feature>
<evidence type="ECO:0000256" key="2">
    <source>
        <dbReference type="ARBA" id="ARBA00022448"/>
    </source>
</evidence>
<keyword evidence="4 6" id="KW-1133">Transmembrane helix</keyword>
<feature type="transmembrane region" description="Helical" evidence="6">
    <location>
        <begin position="184"/>
        <end position="204"/>
    </location>
</feature>
<evidence type="ECO:0000256" key="1">
    <source>
        <dbReference type="ARBA" id="ARBA00004127"/>
    </source>
</evidence>
<evidence type="ECO:0000313" key="8">
    <source>
        <dbReference type="EMBL" id="PIP86416.1"/>
    </source>
</evidence>
<dbReference type="EMBL" id="PCTS01000030">
    <property type="protein sequence ID" value="PIP86416.1"/>
    <property type="molecule type" value="Genomic_DNA"/>
</dbReference>
<evidence type="ECO:0000256" key="6">
    <source>
        <dbReference type="SAM" id="Phobius"/>
    </source>
</evidence>
<feature type="transmembrane region" description="Helical" evidence="6">
    <location>
        <begin position="86"/>
        <end position="104"/>
    </location>
</feature>
<dbReference type="Proteomes" id="UP000231276">
    <property type="component" value="Unassembled WGS sequence"/>
</dbReference>
<feature type="transmembrane region" description="Helical" evidence="6">
    <location>
        <begin position="21"/>
        <end position="42"/>
    </location>
</feature>
<evidence type="ECO:0000256" key="3">
    <source>
        <dbReference type="ARBA" id="ARBA00022692"/>
    </source>
</evidence>
<dbReference type="InterPro" id="IPR036259">
    <property type="entry name" value="MFS_trans_sf"/>
</dbReference>
<comment type="subcellular location">
    <subcellularLocation>
        <location evidence="1">Endomembrane system</location>
        <topology evidence="1">Multi-pass membrane protein</topology>
    </subcellularLocation>
</comment>
<dbReference type="Gene3D" id="1.20.1250.20">
    <property type="entry name" value="MFS general substrate transporter like domains"/>
    <property type="match status" value="2"/>
</dbReference>
<dbReference type="InterPro" id="IPR050495">
    <property type="entry name" value="ATG22/LtaA_families"/>
</dbReference>
<feature type="transmembrane region" description="Helical" evidence="6">
    <location>
        <begin position="306"/>
        <end position="324"/>
    </location>
</feature>